<dbReference type="EMBL" id="JBHLWO010000001">
    <property type="protein sequence ID" value="MFC0318172.1"/>
    <property type="molecule type" value="Genomic_DNA"/>
</dbReference>
<name>A0ABV6HHU8_9SPHI</name>
<dbReference type="Proteomes" id="UP001589774">
    <property type="component" value="Unassembled WGS sequence"/>
</dbReference>
<gene>
    <name evidence="1" type="ORF">ACFFI0_07615</name>
</gene>
<comment type="caution">
    <text evidence="1">The sequence shown here is derived from an EMBL/GenBank/DDBJ whole genome shotgun (WGS) entry which is preliminary data.</text>
</comment>
<protein>
    <submittedName>
        <fullName evidence="1">Carboxypeptidase-like regulatory domain-containing protein</fullName>
    </submittedName>
</protein>
<sequence length="905" mass="100484">MRQLNRYLLFAILSFYSLQVWSQSRQKGINLNTIVEKTNTLATQQPIEKVYLHFDKPYYAVGDTIWFKSYLTSHHQLSNLSKVVYIEVLNSRDSLMKTSMIPSNNGTGNGSLVLDPLIYKQGNYRIRAYTKYMMNFDPNYFFNKNIIIGDVFNKRVKTHASFVAAPGGKATTVNGRIRYTDEEGKPLIDKRVSWELIRGTSSLSKGRGNTDKNGYLQVSLSNEQQQALKDGILNTSISLDNNRSVNTSYQLRGAFQTPDVQFFPEGGYLIADLPSEVAFKAVGGDGLGVAIKGKVVDQQDQEVASIETQHLGMGKFSLTPKADAVYTAKVTTENGATYSYQLPKVRPFGTSLAVDPSDSLNIAVKIISNDLYLQQNQNKVFSLVAQSDGVIYYAAQTPLNSASINASVPKNKFPSGIVQFTLLSPSGIPLSERLVFIQRANELKLTLSSDKKSYAAKQAVQLHLNASTDSSQSVGTFSVSVIDESKVPFNENAETTILSSLLLTSDIKGYVEQPNYYFKKVTPETRSHLDILMLTQGYRRFDYKDIIGDKIPPVSFLPEQGIDITGTLRLLNGIAVPNGKLELSIGNDKKTVETYSDEQGNFKFSNVMFTDSAQVTISARNNENYKNLKITLNGDAFPAITPGFTAPDEILNIDSTLTPYLKNSARQYRTERLLEEVVITERVAPKPRHTQYPALSGLSPIPDHLIDGARFTGCNLLINCLQTAAMGLTFMDNNFYITRDYNQGNRTPVQVFLNGMAIDVNGINTVSPAEVESVEIFLRDDLGTVNRTYQSNGVLVINTKKKPQGTRISKAELENLLPKSNIVTITPLGYQAERSFYLPKYTATSTPGIDWRTTVYWNPDVITDSQGKASFQFYNASGLGTYKAVVEGIDENGNIGRAVYRYKVE</sequence>
<dbReference type="RefSeq" id="WP_130856242.1">
    <property type="nucleotide sequence ID" value="NZ_JBHLWO010000001.1"/>
</dbReference>
<accession>A0ABV6HHU8</accession>
<evidence type="ECO:0000313" key="2">
    <source>
        <dbReference type="Proteomes" id="UP001589774"/>
    </source>
</evidence>
<evidence type="ECO:0000313" key="1">
    <source>
        <dbReference type="EMBL" id="MFC0318172.1"/>
    </source>
</evidence>
<organism evidence="1 2">
    <name type="scientific">Olivibacter oleidegradans</name>
    <dbReference type="NCBI Taxonomy" id="760123"/>
    <lineage>
        <taxon>Bacteria</taxon>
        <taxon>Pseudomonadati</taxon>
        <taxon>Bacteroidota</taxon>
        <taxon>Sphingobacteriia</taxon>
        <taxon>Sphingobacteriales</taxon>
        <taxon>Sphingobacteriaceae</taxon>
        <taxon>Olivibacter</taxon>
    </lineage>
</organism>
<proteinExistence type="predicted"/>
<dbReference type="Gene3D" id="2.60.40.1930">
    <property type="match status" value="1"/>
</dbReference>
<keyword evidence="2" id="KW-1185">Reference proteome</keyword>
<reference evidence="1 2" key="1">
    <citation type="submission" date="2024-09" db="EMBL/GenBank/DDBJ databases">
        <authorList>
            <person name="Sun Q."/>
            <person name="Mori K."/>
        </authorList>
    </citation>
    <scope>NUCLEOTIDE SEQUENCE [LARGE SCALE GENOMIC DNA]</scope>
    <source>
        <strain evidence="1 2">CCM 7765</strain>
    </source>
</reference>